<keyword evidence="1" id="KW-0472">Membrane</keyword>
<organism evidence="2 3">
    <name type="scientific">Nautilia profundicola (strain ATCC BAA-1463 / DSM 18972 / AmH)</name>
    <dbReference type="NCBI Taxonomy" id="598659"/>
    <lineage>
        <taxon>Bacteria</taxon>
        <taxon>Pseudomonadati</taxon>
        <taxon>Campylobacterota</taxon>
        <taxon>Epsilonproteobacteria</taxon>
        <taxon>Nautiliales</taxon>
        <taxon>Nautiliaceae</taxon>
        <taxon>Nautilia</taxon>
    </lineage>
</organism>
<dbReference type="STRING" id="598659.NAMH_0437"/>
<feature type="transmembrane region" description="Helical" evidence="1">
    <location>
        <begin position="20"/>
        <end position="40"/>
    </location>
</feature>
<dbReference type="Proteomes" id="UP000000448">
    <property type="component" value="Chromosome"/>
</dbReference>
<keyword evidence="1" id="KW-1133">Transmembrane helix</keyword>
<evidence type="ECO:0000313" key="3">
    <source>
        <dbReference type="Proteomes" id="UP000000448"/>
    </source>
</evidence>
<evidence type="ECO:0000256" key="1">
    <source>
        <dbReference type="SAM" id="Phobius"/>
    </source>
</evidence>
<keyword evidence="1" id="KW-0812">Transmembrane</keyword>
<name>B9L897_NAUPA</name>
<keyword evidence="3" id="KW-1185">Reference proteome</keyword>
<dbReference type="AlphaFoldDB" id="B9L897"/>
<accession>B9L897</accession>
<dbReference type="RefSeq" id="WP_015902346.1">
    <property type="nucleotide sequence ID" value="NC_012115.1"/>
</dbReference>
<evidence type="ECO:0000313" key="2">
    <source>
        <dbReference type="EMBL" id="ACM93294.1"/>
    </source>
</evidence>
<proteinExistence type="predicted"/>
<reference evidence="2 3" key="1">
    <citation type="journal article" date="2009" name="PLoS Genet.">
        <title>Adaptations to submarine hydrothermal environments exemplified by the genome of Nautilia profundicola.</title>
        <authorList>
            <person name="Campbell B.J."/>
            <person name="Smith J.L."/>
            <person name="Hanson T.E."/>
            <person name="Klotz M.G."/>
            <person name="Stein L.Y."/>
            <person name="Lee C.K."/>
            <person name="Wu D."/>
            <person name="Robinson J.M."/>
            <person name="Khouri H.M."/>
            <person name="Eisen J.A."/>
            <person name="Cary S.C."/>
        </authorList>
    </citation>
    <scope>NUCLEOTIDE SEQUENCE [LARGE SCALE GENOMIC DNA]</scope>
    <source>
        <strain evidence="3">ATCC BAA-1463 / DSM 18972 / AmH</strain>
    </source>
</reference>
<dbReference type="eggNOG" id="ENOG5030BZ3">
    <property type="taxonomic scope" value="Bacteria"/>
</dbReference>
<protein>
    <submittedName>
        <fullName evidence="2">Uncharacterized protein</fullName>
    </submittedName>
</protein>
<dbReference type="EMBL" id="CP001279">
    <property type="protein sequence ID" value="ACM93294.1"/>
    <property type="molecule type" value="Genomic_DNA"/>
</dbReference>
<dbReference type="OrthoDB" id="5373218at2"/>
<gene>
    <name evidence="2" type="ordered locus">NAMH_0437</name>
</gene>
<dbReference type="HOGENOM" id="CLU_155942_0_0_7"/>
<sequence length="121" mass="14677">MDLLKQLKDIKPNAEIIDYQFYIFIFLAVLAFVLIIYLIFKFFKNKRPNPYLIKLKNLDFSDSKKTAYGFTEYAKYFLNDENRKFYEEIVKELEKYKYKPKVDNLESETINKIKKFIGDLK</sequence>
<dbReference type="KEGG" id="nam:NAMH_0437"/>